<evidence type="ECO:0000313" key="3">
    <source>
        <dbReference type="EMBL" id="KAJ6446605.1"/>
    </source>
</evidence>
<dbReference type="Proteomes" id="UP001163105">
    <property type="component" value="Unassembled WGS sequence"/>
</dbReference>
<evidence type="ECO:0000256" key="1">
    <source>
        <dbReference type="SAM" id="MobiDB-lite"/>
    </source>
</evidence>
<feature type="chain" id="PRO_5044186502" evidence="2">
    <location>
        <begin position="22"/>
        <end position="213"/>
    </location>
</feature>
<feature type="signal peptide" evidence="2">
    <location>
        <begin position="1"/>
        <end position="21"/>
    </location>
</feature>
<comment type="caution">
    <text evidence="3">The sequence shown here is derived from an EMBL/GenBank/DDBJ whole genome shotgun (WGS) entry which is preliminary data.</text>
</comment>
<accession>A0AB34G4Q5</accession>
<feature type="region of interest" description="Disordered" evidence="1">
    <location>
        <begin position="103"/>
        <end position="158"/>
    </location>
</feature>
<organism evidence="3 4">
    <name type="scientific">Purpureocillium lavendulum</name>
    <dbReference type="NCBI Taxonomy" id="1247861"/>
    <lineage>
        <taxon>Eukaryota</taxon>
        <taxon>Fungi</taxon>
        <taxon>Dikarya</taxon>
        <taxon>Ascomycota</taxon>
        <taxon>Pezizomycotina</taxon>
        <taxon>Sordariomycetes</taxon>
        <taxon>Hypocreomycetidae</taxon>
        <taxon>Hypocreales</taxon>
        <taxon>Ophiocordycipitaceae</taxon>
        <taxon>Purpureocillium</taxon>
    </lineage>
</organism>
<reference evidence="3" key="1">
    <citation type="submission" date="2023-01" db="EMBL/GenBank/DDBJ databases">
        <title>The growth and conidiation of Purpureocillium lavendulum are regulated by nitrogen source and histone H3K14 acetylation.</title>
        <authorList>
            <person name="Tang P."/>
            <person name="Han J."/>
            <person name="Zhang C."/>
            <person name="Tang P."/>
            <person name="Qi F."/>
            <person name="Zhang K."/>
            <person name="Liang L."/>
        </authorList>
    </citation>
    <scope>NUCLEOTIDE SEQUENCE</scope>
    <source>
        <strain evidence="3">YMF1.00683</strain>
    </source>
</reference>
<name>A0AB34G4Q5_9HYPO</name>
<proteinExistence type="predicted"/>
<dbReference type="EMBL" id="JAQHRD010000001">
    <property type="protein sequence ID" value="KAJ6446605.1"/>
    <property type="molecule type" value="Genomic_DNA"/>
</dbReference>
<evidence type="ECO:0000256" key="2">
    <source>
        <dbReference type="SAM" id="SignalP"/>
    </source>
</evidence>
<sequence>MRFGTTLGGLCAVLFSLGAVALPADPSIDACCCCDIGRNVISCDSSIKKAECMCAQVVCPANAPTVFDGPPAPTHHARAPLGPFIPPVPTPGPVSVVHHAREPLGPYTPPIPTPGSVSIETPPPPAGTAAPGESGRKPTPLPLSEQEHTMPPKSGVPDSCPSRSELSRCCCCNIAKLEVVCQMKPKGDCFCAAVACPATAKTVDLPLPTCTGH</sequence>
<evidence type="ECO:0000313" key="4">
    <source>
        <dbReference type="Proteomes" id="UP001163105"/>
    </source>
</evidence>
<dbReference type="AlphaFoldDB" id="A0AB34G4Q5"/>
<keyword evidence="4" id="KW-1185">Reference proteome</keyword>
<keyword evidence="2" id="KW-0732">Signal</keyword>
<protein>
    <submittedName>
        <fullName evidence="3">C2H2 finger domain-containingprotein</fullName>
    </submittedName>
</protein>
<gene>
    <name evidence="3" type="ORF">O9K51_01378</name>
</gene>